<evidence type="ECO:0000313" key="1">
    <source>
        <dbReference type="EMBL" id="TPE58046.1"/>
    </source>
</evidence>
<dbReference type="Gene3D" id="1.10.10.1250">
    <property type="entry name" value="RNA polymerase, subunit delta, N-terminal domain"/>
    <property type="match status" value="1"/>
</dbReference>
<proteinExistence type="predicted"/>
<comment type="caution">
    <text evidence="1">The sequence shown here is derived from an EMBL/GenBank/DDBJ whole genome shotgun (WGS) entry which is preliminary data.</text>
</comment>
<dbReference type="EMBL" id="VFSS01000001">
    <property type="protein sequence ID" value="TPE58046.1"/>
    <property type="molecule type" value="Genomic_DNA"/>
</dbReference>
<reference evidence="1 2" key="1">
    <citation type="submission" date="2019-06" db="EMBL/GenBank/DDBJ databases">
        <title>Mycoplasma falconis type strain whole genome sequence.</title>
        <authorList>
            <person name="Spergser J."/>
        </authorList>
    </citation>
    <scope>NUCLEOTIDE SEQUENCE [LARGE SCALE GENOMIC DNA]</scope>
    <source>
        <strain evidence="1 2">ATCC 51372</strain>
    </source>
</reference>
<dbReference type="AlphaFoldDB" id="A0A501XC34"/>
<name>A0A501XC34_9BACT</name>
<dbReference type="Proteomes" id="UP000319776">
    <property type="component" value="Unassembled WGS sequence"/>
</dbReference>
<keyword evidence="2" id="KW-1185">Reference proteome</keyword>
<dbReference type="InterPro" id="IPR038087">
    <property type="entry name" value="RNAP_delta_N_dom_sf"/>
</dbReference>
<protein>
    <submittedName>
        <fullName evidence="1">Uncharacterized protein</fullName>
    </submittedName>
</protein>
<dbReference type="RefSeq" id="WP_140781019.1">
    <property type="nucleotide sequence ID" value="NZ_VFSS01000001.1"/>
</dbReference>
<dbReference type="NCBIfam" id="NF045964">
    <property type="entry name" value="RNAP_delt_plasma"/>
    <property type="match status" value="1"/>
</dbReference>
<sequence>MKTYITLVDEAKNVLNGIESMSFAVLFNKISSKLFDRWREETPQEVSDEKLLEQKRGELYRLLTIDGAFFHNEDGTWTTIRPTI</sequence>
<gene>
    <name evidence="1" type="ORF">FJO69_00345</name>
</gene>
<dbReference type="OrthoDB" id="399771at2"/>
<evidence type="ECO:0000313" key="2">
    <source>
        <dbReference type="Proteomes" id="UP000319776"/>
    </source>
</evidence>
<organism evidence="1 2">
    <name type="scientific">[Mycoplasma] falconis</name>
    <dbReference type="NCBI Taxonomy" id="92403"/>
    <lineage>
        <taxon>Bacteria</taxon>
        <taxon>Bacillati</taxon>
        <taxon>Mycoplasmatota</taxon>
        <taxon>Mycoplasmoidales</taxon>
        <taxon>Metamycoplasmataceae</taxon>
        <taxon>Metamycoplasma</taxon>
    </lineage>
</organism>
<accession>A0A501XC34</accession>